<name>A0A5B7EDM5_PORTR</name>
<dbReference type="OrthoDB" id="415411at2759"/>
<dbReference type="InterPro" id="IPR044929">
    <property type="entry name" value="DNA/RNA_non-sp_Endonuclease_sf"/>
</dbReference>
<dbReference type="EMBL" id="VSRR010002334">
    <property type="protein sequence ID" value="MPC30884.1"/>
    <property type="molecule type" value="Genomic_DNA"/>
</dbReference>
<organism evidence="1 2">
    <name type="scientific">Portunus trituberculatus</name>
    <name type="common">Swimming crab</name>
    <name type="synonym">Neptunus trituberculatus</name>
    <dbReference type="NCBI Taxonomy" id="210409"/>
    <lineage>
        <taxon>Eukaryota</taxon>
        <taxon>Metazoa</taxon>
        <taxon>Ecdysozoa</taxon>
        <taxon>Arthropoda</taxon>
        <taxon>Crustacea</taxon>
        <taxon>Multicrustacea</taxon>
        <taxon>Malacostraca</taxon>
        <taxon>Eumalacostraca</taxon>
        <taxon>Eucarida</taxon>
        <taxon>Decapoda</taxon>
        <taxon>Pleocyemata</taxon>
        <taxon>Brachyura</taxon>
        <taxon>Eubrachyura</taxon>
        <taxon>Portunoidea</taxon>
        <taxon>Portunidae</taxon>
        <taxon>Portuninae</taxon>
        <taxon>Portunus</taxon>
    </lineage>
</organism>
<evidence type="ECO:0000313" key="2">
    <source>
        <dbReference type="Proteomes" id="UP000324222"/>
    </source>
</evidence>
<proteinExistence type="predicted"/>
<sequence>MLAFIFPNTHFPDNCLMSDSEYLNYHLANVRDVELLTGLHFFRNVYNHAALEYRTMQPLTTWPLPPSWDAPLLSLLSDRMGKADSFAAENIQLS</sequence>
<dbReference type="AlphaFoldDB" id="A0A5B7EDM5"/>
<keyword evidence="2" id="KW-1185">Reference proteome</keyword>
<protein>
    <submittedName>
        <fullName evidence="1">Uncharacterized protein</fullName>
    </submittedName>
</protein>
<gene>
    <name evidence="1" type="ORF">E2C01_024156</name>
</gene>
<reference evidence="1 2" key="1">
    <citation type="submission" date="2019-05" db="EMBL/GenBank/DDBJ databases">
        <title>Another draft genome of Portunus trituberculatus and its Hox gene families provides insights of decapod evolution.</title>
        <authorList>
            <person name="Jeong J.-H."/>
            <person name="Song I."/>
            <person name="Kim S."/>
            <person name="Choi T."/>
            <person name="Kim D."/>
            <person name="Ryu S."/>
            <person name="Kim W."/>
        </authorList>
    </citation>
    <scope>NUCLEOTIDE SEQUENCE [LARGE SCALE GENOMIC DNA]</scope>
    <source>
        <tissue evidence="1">Muscle</tissue>
    </source>
</reference>
<comment type="caution">
    <text evidence="1">The sequence shown here is derived from an EMBL/GenBank/DDBJ whole genome shotgun (WGS) entry which is preliminary data.</text>
</comment>
<accession>A0A5B7EDM5</accession>
<dbReference type="Proteomes" id="UP000324222">
    <property type="component" value="Unassembled WGS sequence"/>
</dbReference>
<evidence type="ECO:0000313" key="1">
    <source>
        <dbReference type="EMBL" id="MPC30884.1"/>
    </source>
</evidence>
<dbReference type="Gene3D" id="3.40.570.10">
    <property type="entry name" value="Extracellular Endonuclease, subunit A"/>
    <property type="match status" value="1"/>
</dbReference>